<dbReference type="RefSeq" id="XP_047757639.1">
    <property type="nucleotide sequence ID" value="XM_047902006.1"/>
</dbReference>
<reference evidence="4" key="2">
    <citation type="journal article" date="2022" name="Microb. Genom.">
        <title>A chromosome-scale genome assembly of the tomato pathogen Cladosporium fulvum reveals a compartmentalized genome architecture and the presence of a dispensable chromosome.</title>
        <authorList>
            <person name="Zaccaron A.Z."/>
            <person name="Chen L.H."/>
            <person name="Samaras A."/>
            <person name="Stergiopoulos I."/>
        </authorList>
    </citation>
    <scope>NUCLEOTIDE SEQUENCE</scope>
    <source>
        <strain evidence="4">Race5_Kim</strain>
    </source>
</reference>
<dbReference type="KEGG" id="ffu:CLAFUR5_02858"/>
<dbReference type="EMBL" id="CP090164">
    <property type="protein sequence ID" value="UJO13273.1"/>
    <property type="molecule type" value="Genomic_DNA"/>
</dbReference>
<dbReference type="InterPro" id="IPR036928">
    <property type="entry name" value="AS_sf"/>
</dbReference>
<dbReference type="Gene3D" id="3.90.1300.10">
    <property type="entry name" value="Amidase signature (AS) domain"/>
    <property type="match status" value="2"/>
</dbReference>
<evidence type="ECO:0000256" key="2">
    <source>
        <dbReference type="ARBA" id="ARBA00022801"/>
    </source>
</evidence>
<dbReference type="GO" id="GO:0016787">
    <property type="term" value="F:hydrolase activity"/>
    <property type="evidence" value="ECO:0007669"/>
    <property type="project" value="UniProtKB-KW"/>
</dbReference>
<evidence type="ECO:0000313" key="4">
    <source>
        <dbReference type="EMBL" id="UJO13273.1"/>
    </source>
</evidence>
<dbReference type="GeneID" id="71982736"/>
<proteinExistence type="inferred from homology"/>
<reference evidence="4" key="1">
    <citation type="submission" date="2021-12" db="EMBL/GenBank/DDBJ databases">
        <authorList>
            <person name="Zaccaron A."/>
            <person name="Stergiopoulos I."/>
        </authorList>
    </citation>
    <scope>NUCLEOTIDE SEQUENCE</scope>
    <source>
        <strain evidence="4">Race5_Kim</strain>
    </source>
</reference>
<dbReference type="PANTHER" id="PTHR46072">
    <property type="entry name" value="AMIDASE-RELATED-RELATED"/>
    <property type="match status" value="1"/>
</dbReference>
<evidence type="ECO:0000313" key="5">
    <source>
        <dbReference type="Proteomes" id="UP000756132"/>
    </source>
</evidence>
<dbReference type="AlphaFoldDB" id="A0A9Q8P4S5"/>
<keyword evidence="2" id="KW-0378">Hydrolase</keyword>
<comment type="similarity">
    <text evidence="1">Belongs to the amidase family.</text>
</comment>
<dbReference type="InterPro" id="IPR023631">
    <property type="entry name" value="Amidase_dom"/>
</dbReference>
<evidence type="ECO:0000259" key="3">
    <source>
        <dbReference type="Pfam" id="PF01425"/>
    </source>
</evidence>
<organism evidence="4 5">
    <name type="scientific">Passalora fulva</name>
    <name type="common">Tomato leaf mold</name>
    <name type="synonym">Cladosporium fulvum</name>
    <dbReference type="NCBI Taxonomy" id="5499"/>
    <lineage>
        <taxon>Eukaryota</taxon>
        <taxon>Fungi</taxon>
        <taxon>Dikarya</taxon>
        <taxon>Ascomycota</taxon>
        <taxon>Pezizomycotina</taxon>
        <taxon>Dothideomycetes</taxon>
        <taxon>Dothideomycetidae</taxon>
        <taxon>Mycosphaerellales</taxon>
        <taxon>Mycosphaerellaceae</taxon>
        <taxon>Fulvia</taxon>
    </lineage>
</organism>
<feature type="domain" description="Amidase" evidence="3">
    <location>
        <begin position="1"/>
        <end position="79"/>
    </location>
</feature>
<dbReference type="OrthoDB" id="6428749at2759"/>
<feature type="domain" description="Amidase" evidence="3">
    <location>
        <begin position="113"/>
        <end position="298"/>
    </location>
</feature>
<evidence type="ECO:0000256" key="1">
    <source>
        <dbReference type="ARBA" id="ARBA00009199"/>
    </source>
</evidence>
<dbReference type="PANTHER" id="PTHR46072:SF3">
    <property type="entry name" value="AMIDASE"/>
    <property type="match status" value="1"/>
</dbReference>
<dbReference type="SUPFAM" id="SSF75304">
    <property type="entry name" value="Amidase signature (AS) enzymes"/>
    <property type="match status" value="2"/>
</dbReference>
<sequence>MFAEAIATARTMDEERQRNPTKPLPPLYGLPISLKDGFKIPGFDATMGFVSLVDQPATTYSALPALLKDLGAVFYCQTSKSRYRSLDETPGTHPGPPWPLPRSFETPRLIYLTDVPQTLMSADSYNNVFGRTLNPYNTAMTPGGSSGGEAALIAMRGSILGLCTDIAGSVRIPAVCNGIYGFKACASIIPYAGQQSPASPGIPGIIPSIGPLATSSRACAFLLENAMKAEAWRYDGTVLHLPWQDWQAKSSQPLRIGLIEDNAMHTPSPPIRRALRESAEKLRRAGHELVPISLEDLNITQTVDENGEMYGLDGSQMANKLLSASGEPVVPSVIKAALLDRPAKILPEIMSLNDCAHTAVPIADWYSVSYTSLFNYLDWPATVLPVGTVSSEDVVDDGAKYGARDEHVYKSYTGPEEYAGLPTSIQLLRQPQEDEKLAWYAQVVDRVLHSEA</sequence>
<dbReference type="Proteomes" id="UP000756132">
    <property type="component" value="Chromosome 2"/>
</dbReference>
<keyword evidence="5" id="KW-1185">Reference proteome</keyword>
<gene>
    <name evidence="4" type="ORF">CLAFUR5_02858</name>
</gene>
<name>A0A9Q8P4S5_PASFU</name>
<accession>A0A9Q8P4S5</accession>
<dbReference type="Pfam" id="PF01425">
    <property type="entry name" value="Amidase"/>
    <property type="match status" value="2"/>
</dbReference>
<protein>
    <submittedName>
        <fullName evidence="4">Acetamidase</fullName>
    </submittedName>
</protein>